<protein>
    <submittedName>
        <fullName evidence="1">Uncharacterized protein</fullName>
    </submittedName>
</protein>
<accession>A0A165DEP8</accession>
<sequence>MTVSADVDFHQLFAHFPALRALRIQHLLGAQLSRDNDVLGVERTGPVFVRLLGSGSLAIHDSLATSKHSRIVELSALRVDHVRQHADTLTRIDFFMPFFSMGNKHVFTSIFPALDECRVLNTLHITSVRSVQASQIMELLTVARLDSMRYLCVELNGCLINDAGLINMCSRMDELLAPRAQLQTVAFLIPCAHSNCQSQIKRNMPNLRLHTDIELRVSILTA</sequence>
<reference evidence="1 2" key="1">
    <citation type="journal article" date="2016" name="Mol. Biol. Evol.">
        <title>Comparative Genomics of Early-Diverging Mushroom-Forming Fungi Provides Insights into the Origins of Lignocellulose Decay Capabilities.</title>
        <authorList>
            <person name="Nagy L.G."/>
            <person name="Riley R."/>
            <person name="Tritt A."/>
            <person name="Adam C."/>
            <person name="Daum C."/>
            <person name="Floudas D."/>
            <person name="Sun H."/>
            <person name="Yadav J.S."/>
            <person name="Pangilinan J."/>
            <person name="Larsson K.H."/>
            <person name="Matsuura K."/>
            <person name="Barry K."/>
            <person name="Labutti K."/>
            <person name="Kuo R."/>
            <person name="Ohm R.A."/>
            <person name="Bhattacharya S.S."/>
            <person name="Shirouzu T."/>
            <person name="Yoshinaga Y."/>
            <person name="Martin F.M."/>
            <person name="Grigoriev I.V."/>
            <person name="Hibbett D.S."/>
        </authorList>
    </citation>
    <scope>NUCLEOTIDE SEQUENCE [LARGE SCALE GENOMIC DNA]</scope>
    <source>
        <strain evidence="1 2">HHB12029</strain>
    </source>
</reference>
<gene>
    <name evidence="1" type="ORF">EXIGLDRAFT_842259</name>
</gene>
<keyword evidence="2" id="KW-1185">Reference proteome</keyword>
<evidence type="ECO:0000313" key="2">
    <source>
        <dbReference type="Proteomes" id="UP000077266"/>
    </source>
</evidence>
<name>A0A165DEP8_EXIGL</name>
<dbReference type="InParanoid" id="A0A165DEP8"/>
<dbReference type="EMBL" id="KV426228">
    <property type="protein sequence ID" value="KZV84376.1"/>
    <property type="molecule type" value="Genomic_DNA"/>
</dbReference>
<dbReference type="Proteomes" id="UP000077266">
    <property type="component" value="Unassembled WGS sequence"/>
</dbReference>
<evidence type="ECO:0000313" key="1">
    <source>
        <dbReference type="EMBL" id="KZV84376.1"/>
    </source>
</evidence>
<dbReference type="AlphaFoldDB" id="A0A165DEP8"/>
<proteinExistence type="predicted"/>
<organism evidence="1 2">
    <name type="scientific">Exidia glandulosa HHB12029</name>
    <dbReference type="NCBI Taxonomy" id="1314781"/>
    <lineage>
        <taxon>Eukaryota</taxon>
        <taxon>Fungi</taxon>
        <taxon>Dikarya</taxon>
        <taxon>Basidiomycota</taxon>
        <taxon>Agaricomycotina</taxon>
        <taxon>Agaricomycetes</taxon>
        <taxon>Auriculariales</taxon>
        <taxon>Exidiaceae</taxon>
        <taxon>Exidia</taxon>
    </lineage>
</organism>